<dbReference type="PANTHER" id="PTHR34962">
    <property type="entry name" value="EMBRYO DEFECTIVE 1703-RELATED"/>
    <property type="match status" value="1"/>
</dbReference>
<comment type="caution">
    <text evidence="1">The sequence shown here is derived from an EMBL/GenBank/DDBJ whole genome shotgun (WGS) entry which is preliminary data.</text>
</comment>
<name>A0AAW2VHT6_SESRA</name>
<dbReference type="EMBL" id="JACGWJ010000003">
    <property type="protein sequence ID" value="KAL0428733.1"/>
    <property type="molecule type" value="Genomic_DNA"/>
</dbReference>
<sequence length="257" mass="29444">MKDIGKDLDRWITEKEIQEAADLMTKVPRKGQKSIKQKLDKVKREMELFGPQAVVSKYREYAEEREEDYLWWLDLSIVHSENEEQRVGFYSLEMAADLELDPKQYHVIAFEDPGDCKKLCYIIQAHMEMLGNGNAFVVARPPKDAYREAKANGFSVTVIRKGQLQLNVDQTLEEVEESIMEIGSKIYHDKITKERSVDINALMKGVFGVSKPAKRKRSRGNRKGALNHEKLVLEHGYLMAEVRSANVSSGNPKQSRA</sequence>
<evidence type="ECO:0000313" key="1">
    <source>
        <dbReference type="EMBL" id="KAL0428733.1"/>
    </source>
</evidence>
<organism evidence="1">
    <name type="scientific">Sesamum radiatum</name>
    <name type="common">Black benniseed</name>
    <dbReference type="NCBI Taxonomy" id="300843"/>
    <lineage>
        <taxon>Eukaryota</taxon>
        <taxon>Viridiplantae</taxon>
        <taxon>Streptophyta</taxon>
        <taxon>Embryophyta</taxon>
        <taxon>Tracheophyta</taxon>
        <taxon>Spermatophyta</taxon>
        <taxon>Magnoliopsida</taxon>
        <taxon>eudicotyledons</taxon>
        <taxon>Gunneridae</taxon>
        <taxon>Pentapetalae</taxon>
        <taxon>asterids</taxon>
        <taxon>lamiids</taxon>
        <taxon>Lamiales</taxon>
        <taxon>Pedaliaceae</taxon>
        <taxon>Sesamum</taxon>
    </lineage>
</organism>
<gene>
    <name evidence="1" type="ORF">Sradi_0499300</name>
</gene>
<reference evidence="1" key="1">
    <citation type="submission" date="2020-06" db="EMBL/GenBank/DDBJ databases">
        <authorList>
            <person name="Li T."/>
            <person name="Hu X."/>
            <person name="Zhang T."/>
            <person name="Song X."/>
            <person name="Zhang H."/>
            <person name="Dai N."/>
            <person name="Sheng W."/>
            <person name="Hou X."/>
            <person name="Wei L."/>
        </authorList>
    </citation>
    <scope>NUCLEOTIDE SEQUENCE</scope>
    <source>
        <strain evidence="1">G02</strain>
        <tissue evidence="1">Leaf</tissue>
    </source>
</reference>
<dbReference type="PANTHER" id="PTHR34962:SF1">
    <property type="entry name" value="EMBRYO DEFECTIVE 1703-RELATED"/>
    <property type="match status" value="1"/>
</dbReference>
<dbReference type="AlphaFoldDB" id="A0AAW2VHT6"/>
<protein>
    <submittedName>
        <fullName evidence="1">Uncharacterized protein</fullName>
    </submittedName>
</protein>
<proteinExistence type="predicted"/>
<reference evidence="1" key="2">
    <citation type="journal article" date="2024" name="Plant">
        <title>Genomic evolution and insights into agronomic trait innovations of Sesamum species.</title>
        <authorList>
            <person name="Miao H."/>
            <person name="Wang L."/>
            <person name="Qu L."/>
            <person name="Liu H."/>
            <person name="Sun Y."/>
            <person name="Le M."/>
            <person name="Wang Q."/>
            <person name="Wei S."/>
            <person name="Zheng Y."/>
            <person name="Lin W."/>
            <person name="Duan Y."/>
            <person name="Cao H."/>
            <person name="Xiong S."/>
            <person name="Wang X."/>
            <person name="Wei L."/>
            <person name="Li C."/>
            <person name="Ma Q."/>
            <person name="Ju M."/>
            <person name="Zhao R."/>
            <person name="Li G."/>
            <person name="Mu C."/>
            <person name="Tian Q."/>
            <person name="Mei H."/>
            <person name="Zhang T."/>
            <person name="Gao T."/>
            <person name="Zhang H."/>
        </authorList>
    </citation>
    <scope>NUCLEOTIDE SEQUENCE</scope>
    <source>
        <strain evidence="1">G02</strain>
    </source>
</reference>
<accession>A0AAW2VHT6</accession>